<dbReference type="PANTHER" id="PTHR33375">
    <property type="entry name" value="CHROMOSOME-PARTITIONING PROTEIN PARB-RELATED"/>
    <property type="match status" value="1"/>
</dbReference>
<keyword evidence="5" id="KW-1185">Reference proteome</keyword>
<dbReference type="SUPFAM" id="SSF110849">
    <property type="entry name" value="ParB/Sulfiredoxin"/>
    <property type="match status" value="1"/>
</dbReference>
<reference evidence="4 5" key="1">
    <citation type="submission" date="2019-09" db="EMBL/GenBank/DDBJ databases">
        <title>Paraburkholderia podalyriae sp. nov., A South African Podalyria-associated rhizobium.</title>
        <authorList>
            <person name="Mavima L."/>
            <person name="Beukes C.W."/>
            <person name="Palmer M."/>
            <person name="De Meyer S.E."/>
            <person name="James E.K."/>
            <person name="Maluk M."/>
            <person name="Avontuur J.R."/>
            <person name="Chan W.Y."/>
            <person name="Venter S.N."/>
            <person name="Steenkamp E.T."/>
        </authorList>
    </citation>
    <scope>NUCLEOTIDE SEQUENCE [LARGE SCALE GENOMIC DNA]</scope>
    <source>
        <strain evidence="4 5">WC7.3b</strain>
    </source>
</reference>
<protein>
    <submittedName>
        <fullName evidence="4">Chromosome partitioning protein ParB</fullName>
    </submittedName>
</protein>
<dbReference type="Gene3D" id="3.90.1530.30">
    <property type="match status" value="1"/>
</dbReference>
<dbReference type="InterPro" id="IPR003115">
    <property type="entry name" value="ParB_N"/>
</dbReference>
<accession>A0ABR7Q073</accession>
<dbReference type="Proteomes" id="UP000736373">
    <property type="component" value="Unassembled WGS sequence"/>
</dbReference>
<dbReference type="Pfam" id="PF02195">
    <property type="entry name" value="ParB_N"/>
    <property type="match status" value="1"/>
</dbReference>
<dbReference type="Gene3D" id="1.10.10.2830">
    <property type="match status" value="1"/>
</dbReference>
<dbReference type="EMBL" id="VZQQ01000072">
    <property type="protein sequence ID" value="MBC8751913.1"/>
    <property type="molecule type" value="Genomic_DNA"/>
</dbReference>
<organism evidence="4 5">
    <name type="scientific">Paraburkholderia podalyriae</name>
    <dbReference type="NCBI Taxonomy" id="1938811"/>
    <lineage>
        <taxon>Bacteria</taxon>
        <taxon>Pseudomonadati</taxon>
        <taxon>Pseudomonadota</taxon>
        <taxon>Betaproteobacteria</taxon>
        <taxon>Burkholderiales</taxon>
        <taxon>Burkholderiaceae</taxon>
        <taxon>Paraburkholderia</taxon>
    </lineage>
</organism>
<dbReference type="SUPFAM" id="SSF109709">
    <property type="entry name" value="KorB DNA-binding domain-like"/>
    <property type="match status" value="1"/>
</dbReference>
<comment type="caution">
    <text evidence="4">The sequence shown here is derived from an EMBL/GenBank/DDBJ whole genome shotgun (WGS) entry which is preliminary data.</text>
</comment>
<dbReference type="InterPro" id="IPR036086">
    <property type="entry name" value="ParB/Sulfiredoxin_sf"/>
</dbReference>
<dbReference type="SMART" id="SM00470">
    <property type="entry name" value="ParB"/>
    <property type="match status" value="1"/>
</dbReference>
<evidence type="ECO:0000313" key="4">
    <source>
        <dbReference type="EMBL" id="MBC8751913.1"/>
    </source>
</evidence>
<name>A0ABR7Q073_9BURK</name>
<feature type="domain" description="ParB-like N-terminal" evidence="3">
    <location>
        <begin position="90"/>
        <end position="179"/>
    </location>
</feature>
<dbReference type="PANTHER" id="PTHR33375:SF1">
    <property type="entry name" value="CHROMOSOME-PARTITIONING PROTEIN PARB-RELATED"/>
    <property type="match status" value="1"/>
</dbReference>
<evidence type="ECO:0000256" key="2">
    <source>
        <dbReference type="SAM" id="MobiDB-lite"/>
    </source>
</evidence>
<evidence type="ECO:0000259" key="3">
    <source>
        <dbReference type="SMART" id="SM00470"/>
    </source>
</evidence>
<evidence type="ECO:0000313" key="5">
    <source>
        <dbReference type="Proteomes" id="UP000736373"/>
    </source>
</evidence>
<feature type="coiled-coil region" evidence="1">
    <location>
        <begin position="43"/>
        <end position="84"/>
    </location>
</feature>
<proteinExistence type="predicted"/>
<feature type="compositionally biased region" description="Basic and acidic residues" evidence="2">
    <location>
        <begin position="18"/>
        <end position="29"/>
    </location>
</feature>
<gene>
    <name evidence="4" type="ORF">F6X42_37215</name>
</gene>
<evidence type="ECO:0000256" key="1">
    <source>
        <dbReference type="SAM" id="Coils"/>
    </source>
</evidence>
<feature type="region of interest" description="Disordered" evidence="2">
    <location>
        <begin position="1"/>
        <end position="37"/>
    </location>
</feature>
<dbReference type="InterPro" id="IPR050336">
    <property type="entry name" value="Chromosome_partition/occlusion"/>
</dbReference>
<sequence>MSMARRMAERTSNIQAEPVKRETTADDSPRTSTGRLLDVQLRVNDAIDRADAAEAKAASAESARQAIEQSLAEARRQLEALEKSSSATAGDIEISTLIEVEGRRRVLSAEEYAELSANLESSELIHPIVYRPLGDGRNELISGHNRVSIYRELGRDRIKAVPFTGTQAEAELGAVFSNLLAPSLPDYEKYRQFVRMQEISGLLQADIIRLSGLTQGHVARIFSFANLPAAAKELIAKNPHRLGGNAAQKLAMIAEQGHGTEVVNAIKQLVENASLTQERAVTLASPKASKPVAPQARTFNRGKRKVCDMTVRSGVIALRFSGKEGENAAQEWSEKIAEYIRSNLLAAE</sequence>
<keyword evidence="1" id="KW-0175">Coiled coil</keyword>